<sequence length="387" mass="41270">MRFINQSICGATLALAAGGAAAQSSVTLYGVADTYIQYLNNGGSSSVSERSGGSTGSMVGLKGSEDLGGQLKAIFDLEAGYNLNNGTFFADSSALFYRQAWVGIQHDNYGSLTFGRQYQPSFWAVYYAEPFRGNEVLSPLSAFDLAAATDRNTLATQYAPGRISNTIFYRTPNMGGVKLYAMYGFPTSSTQPVPTTTGNMLDVALTYQGYGLYAALAYFKQHGGTETAQLAPKPLAATTFDLVGTDHYTAALAYRLGIVNLQFNYTYSRPNDVASNAVVPVVPGRVNLPLDSLAHSVSYMELGATIQATGADEIELAALQRNVRGAHDNSVGFEVGIDHNISKRTTLYARAGYIKNNGTATVTWPGYTATSPGASQTLVALGIDHRF</sequence>
<dbReference type="GO" id="GO:0009279">
    <property type="term" value="C:cell outer membrane"/>
    <property type="evidence" value="ECO:0007669"/>
    <property type="project" value="UniProtKB-SubCell"/>
</dbReference>
<dbReference type="InterPro" id="IPR050298">
    <property type="entry name" value="Gram-neg_bact_OMP"/>
</dbReference>
<protein>
    <submittedName>
        <fullName evidence="13">Porin</fullName>
    </submittedName>
</protein>
<name>A0A4R5M7M3_9BURK</name>
<keyword evidence="5" id="KW-0812">Transmembrane</keyword>
<evidence type="ECO:0000256" key="7">
    <source>
        <dbReference type="ARBA" id="ARBA00023065"/>
    </source>
</evidence>
<dbReference type="Gene3D" id="2.40.160.10">
    <property type="entry name" value="Porin"/>
    <property type="match status" value="1"/>
</dbReference>
<evidence type="ECO:0000259" key="12">
    <source>
        <dbReference type="Pfam" id="PF13609"/>
    </source>
</evidence>
<evidence type="ECO:0000256" key="5">
    <source>
        <dbReference type="ARBA" id="ARBA00022692"/>
    </source>
</evidence>
<dbReference type="EMBL" id="SMRP01000011">
    <property type="protein sequence ID" value="TDG21541.1"/>
    <property type="molecule type" value="Genomic_DNA"/>
</dbReference>
<evidence type="ECO:0000256" key="2">
    <source>
        <dbReference type="ARBA" id="ARBA00011233"/>
    </source>
</evidence>
<feature type="signal peptide" evidence="11">
    <location>
        <begin position="1"/>
        <end position="22"/>
    </location>
</feature>
<evidence type="ECO:0000256" key="3">
    <source>
        <dbReference type="ARBA" id="ARBA00022448"/>
    </source>
</evidence>
<dbReference type="RefSeq" id="WP_133196943.1">
    <property type="nucleotide sequence ID" value="NZ_JBHUCW010000033.1"/>
</dbReference>
<dbReference type="OrthoDB" id="8982743at2"/>
<dbReference type="AlphaFoldDB" id="A0A4R5M7M3"/>
<dbReference type="GO" id="GO:0015288">
    <property type="term" value="F:porin activity"/>
    <property type="evidence" value="ECO:0007669"/>
    <property type="project" value="UniProtKB-KW"/>
</dbReference>
<evidence type="ECO:0000313" key="13">
    <source>
        <dbReference type="EMBL" id="TDG21541.1"/>
    </source>
</evidence>
<gene>
    <name evidence="13" type="ORF">EYW47_22015</name>
</gene>
<dbReference type="InterPro" id="IPR033900">
    <property type="entry name" value="Gram_neg_porin_domain"/>
</dbReference>
<accession>A0A4R5M7M3</accession>
<comment type="subunit">
    <text evidence="2">Homotrimer.</text>
</comment>
<dbReference type="SUPFAM" id="SSF56935">
    <property type="entry name" value="Porins"/>
    <property type="match status" value="1"/>
</dbReference>
<dbReference type="InterPro" id="IPR002299">
    <property type="entry name" value="Porin_Neis"/>
</dbReference>
<dbReference type="PANTHER" id="PTHR34501">
    <property type="entry name" value="PROTEIN YDDL-RELATED"/>
    <property type="match status" value="1"/>
</dbReference>
<feature type="chain" id="PRO_5020316701" evidence="11">
    <location>
        <begin position="23"/>
        <end position="387"/>
    </location>
</feature>
<keyword evidence="3" id="KW-0813">Transport</keyword>
<keyword evidence="4" id="KW-1134">Transmembrane beta strand</keyword>
<dbReference type="Proteomes" id="UP000295722">
    <property type="component" value="Unassembled WGS sequence"/>
</dbReference>
<dbReference type="GO" id="GO:0046930">
    <property type="term" value="C:pore complex"/>
    <property type="evidence" value="ECO:0007669"/>
    <property type="project" value="UniProtKB-KW"/>
</dbReference>
<dbReference type="PANTHER" id="PTHR34501:SF9">
    <property type="entry name" value="MAJOR OUTER MEMBRANE PROTEIN P.IA"/>
    <property type="match status" value="1"/>
</dbReference>
<dbReference type="PRINTS" id="PR00184">
    <property type="entry name" value="NEISSPPORIN"/>
</dbReference>
<keyword evidence="14" id="KW-1185">Reference proteome</keyword>
<evidence type="ECO:0000256" key="10">
    <source>
        <dbReference type="ARBA" id="ARBA00023237"/>
    </source>
</evidence>
<keyword evidence="8" id="KW-0626">Porin</keyword>
<evidence type="ECO:0000313" key="14">
    <source>
        <dbReference type="Proteomes" id="UP000295722"/>
    </source>
</evidence>
<organism evidence="13 14">
    <name type="scientific">Paraburkholderia silviterrae</name>
    <dbReference type="NCBI Taxonomy" id="2528715"/>
    <lineage>
        <taxon>Bacteria</taxon>
        <taxon>Pseudomonadati</taxon>
        <taxon>Pseudomonadota</taxon>
        <taxon>Betaproteobacteria</taxon>
        <taxon>Burkholderiales</taxon>
        <taxon>Burkholderiaceae</taxon>
        <taxon>Paraburkholderia</taxon>
    </lineage>
</organism>
<dbReference type="CDD" id="cd00342">
    <property type="entry name" value="gram_neg_porins"/>
    <property type="match status" value="1"/>
</dbReference>
<reference evidence="13 14" key="1">
    <citation type="submission" date="2019-03" db="EMBL/GenBank/DDBJ databases">
        <title>Paraburkholderia sp. 4M-K11, isolated from subtropical forest soil.</title>
        <authorList>
            <person name="Gao Z.-H."/>
            <person name="Qiu L.-H."/>
        </authorList>
    </citation>
    <scope>NUCLEOTIDE SEQUENCE [LARGE SCALE GENOMIC DNA]</scope>
    <source>
        <strain evidence="13 14">4M-K11</strain>
    </source>
</reference>
<dbReference type="Pfam" id="PF13609">
    <property type="entry name" value="Porin_4"/>
    <property type="match status" value="1"/>
</dbReference>
<comment type="subcellular location">
    <subcellularLocation>
        <location evidence="1">Cell outer membrane</location>
        <topology evidence="1">Multi-pass membrane protein</topology>
    </subcellularLocation>
</comment>
<evidence type="ECO:0000256" key="6">
    <source>
        <dbReference type="ARBA" id="ARBA00022729"/>
    </source>
</evidence>
<evidence type="ECO:0000256" key="8">
    <source>
        <dbReference type="ARBA" id="ARBA00023114"/>
    </source>
</evidence>
<comment type="caution">
    <text evidence="13">The sequence shown here is derived from an EMBL/GenBank/DDBJ whole genome shotgun (WGS) entry which is preliminary data.</text>
</comment>
<proteinExistence type="predicted"/>
<keyword evidence="6 11" id="KW-0732">Signal</keyword>
<keyword evidence="10" id="KW-0998">Cell outer membrane</keyword>
<evidence type="ECO:0000256" key="11">
    <source>
        <dbReference type="SAM" id="SignalP"/>
    </source>
</evidence>
<evidence type="ECO:0000256" key="9">
    <source>
        <dbReference type="ARBA" id="ARBA00023136"/>
    </source>
</evidence>
<keyword evidence="9" id="KW-0472">Membrane</keyword>
<evidence type="ECO:0000256" key="4">
    <source>
        <dbReference type="ARBA" id="ARBA00022452"/>
    </source>
</evidence>
<evidence type="ECO:0000256" key="1">
    <source>
        <dbReference type="ARBA" id="ARBA00004571"/>
    </source>
</evidence>
<dbReference type="InterPro" id="IPR023614">
    <property type="entry name" value="Porin_dom_sf"/>
</dbReference>
<feature type="domain" description="Porin" evidence="12">
    <location>
        <begin position="12"/>
        <end position="358"/>
    </location>
</feature>
<keyword evidence="7" id="KW-0406">Ion transport</keyword>
<dbReference type="GO" id="GO:0006811">
    <property type="term" value="P:monoatomic ion transport"/>
    <property type="evidence" value="ECO:0007669"/>
    <property type="project" value="UniProtKB-KW"/>
</dbReference>